<dbReference type="SUPFAM" id="SSF52768">
    <property type="entry name" value="Arginase/deacetylase"/>
    <property type="match status" value="1"/>
</dbReference>
<gene>
    <name evidence="12" type="ORF">LCOR_11066.1</name>
</gene>
<dbReference type="OrthoDB" id="424012at2759"/>
<evidence type="ECO:0000256" key="6">
    <source>
        <dbReference type="ARBA" id="ARBA00022853"/>
    </source>
</evidence>
<comment type="similarity">
    <text evidence="2">Belongs to the histone deacetylase family. HD type 2 subfamily.</text>
</comment>
<evidence type="ECO:0000256" key="1">
    <source>
        <dbReference type="ARBA" id="ARBA00004123"/>
    </source>
</evidence>
<dbReference type="GO" id="GO:0000118">
    <property type="term" value="C:histone deacetylase complex"/>
    <property type="evidence" value="ECO:0007669"/>
    <property type="project" value="TreeGrafter"/>
</dbReference>
<feature type="region of interest" description="Disordered" evidence="10">
    <location>
        <begin position="13"/>
        <end position="62"/>
    </location>
</feature>
<feature type="region of interest" description="Disordered" evidence="10">
    <location>
        <begin position="314"/>
        <end position="335"/>
    </location>
</feature>
<reference evidence="12" key="1">
    <citation type="submission" date="2013-08" db="EMBL/GenBank/DDBJ databases">
        <title>Gene expansion shapes genome architecture in the human pathogen Lichtheimia corymbifera: an evolutionary genomics analysis in the ancient terrestrial Mucorales (Mucoromycotina).</title>
        <authorList>
            <person name="Schwartze V.U."/>
            <person name="Winter S."/>
            <person name="Shelest E."/>
            <person name="Marcet-Houben M."/>
            <person name="Horn F."/>
            <person name="Wehner S."/>
            <person name="Hoffmann K."/>
            <person name="Riege K."/>
            <person name="Sammeth M."/>
            <person name="Nowrousian M."/>
            <person name="Valiante V."/>
            <person name="Linde J."/>
            <person name="Jacobsen I.D."/>
            <person name="Marz M."/>
            <person name="Brakhage A.A."/>
            <person name="Gabaldon T."/>
            <person name="Bocker S."/>
            <person name="Voigt K."/>
        </authorList>
    </citation>
    <scope>NUCLEOTIDE SEQUENCE [LARGE SCALE GENOMIC DNA]</scope>
    <source>
        <strain evidence="12">FSU 9682</strain>
    </source>
</reference>
<dbReference type="InterPro" id="IPR023801">
    <property type="entry name" value="His_deacetylse_dom"/>
</dbReference>
<comment type="subcellular location">
    <subcellularLocation>
        <location evidence="1">Nucleus</location>
    </subcellularLocation>
</comment>
<proteinExistence type="inferred from homology"/>
<evidence type="ECO:0000256" key="2">
    <source>
        <dbReference type="ARBA" id="ARBA00007738"/>
    </source>
</evidence>
<dbReference type="PANTHER" id="PTHR10625">
    <property type="entry name" value="HISTONE DEACETYLASE HDAC1-RELATED"/>
    <property type="match status" value="1"/>
</dbReference>
<keyword evidence="4" id="KW-0678">Repressor</keyword>
<evidence type="ECO:0000256" key="10">
    <source>
        <dbReference type="SAM" id="MobiDB-lite"/>
    </source>
</evidence>
<evidence type="ECO:0000313" key="12">
    <source>
        <dbReference type="EMBL" id="CDH60279.1"/>
    </source>
</evidence>
<dbReference type="PANTHER" id="PTHR10625:SF5">
    <property type="entry name" value="HISTONE DEACETYLASE"/>
    <property type="match status" value="1"/>
</dbReference>
<evidence type="ECO:0000256" key="4">
    <source>
        <dbReference type="ARBA" id="ARBA00022491"/>
    </source>
</evidence>
<dbReference type="VEuPathDB" id="FungiDB:LCOR_11066.1"/>
<keyword evidence="9" id="KW-0539">Nucleus</keyword>
<feature type="compositionally biased region" description="Low complexity" evidence="10">
    <location>
        <begin position="17"/>
        <end position="28"/>
    </location>
</feature>
<dbReference type="InterPro" id="IPR037138">
    <property type="entry name" value="His_deacetylse_dom_sf"/>
</dbReference>
<feature type="compositionally biased region" description="Low complexity" evidence="10">
    <location>
        <begin position="39"/>
        <end position="48"/>
    </location>
</feature>
<evidence type="ECO:0000259" key="11">
    <source>
        <dbReference type="Pfam" id="PF00850"/>
    </source>
</evidence>
<dbReference type="GO" id="GO:0141221">
    <property type="term" value="F:histone deacetylase activity, hydrolytic mechanism"/>
    <property type="evidence" value="ECO:0007669"/>
    <property type="project" value="UniProtKB-EC"/>
</dbReference>
<dbReference type="Gene3D" id="2.30.30.140">
    <property type="match status" value="1"/>
</dbReference>
<evidence type="ECO:0000256" key="9">
    <source>
        <dbReference type="ARBA" id="ARBA00023242"/>
    </source>
</evidence>
<keyword evidence="8" id="KW-0804">Transcription</keyword>
<feature type="region of interest" description="Disordered" evidence="10">
    <location>
        <begin position="85"/>
        <end position="105"/>
    </location>
</feature>
<evidence type="ECO:0000313" key="13">
    <source>
        <dbReference type="Proteomes" id="UP000027586"/>
    </source>
</evidence>
<organism evidence="12 13">
    <name type="scientific">Lichtheimia corymbifera JMRC:FSU:9682</name>
    <dbReference type="NCBI Taxonomy" id="1263082"/>
    <lineage>
        <taxon>Eukaryota</taxon>
        <taxon>Fungi</taxon>
        <taxon>Fungi incertae sedis</taxon>
        <taxon>Mucoromycota</taxon>
        <taxon>Mucoromycotina</taxon>
        <taxon>Mucoromycetes</taxon>
        <taxon>Mucorales</taxon>
        <taxon>Lichtheimiaceae</taxon>
        <taxon>Lichtheimia</taxon>
    </lineage>
</organism>
<keyword evidence="13" id="KW-1185">Reference proteome</keyword>
<dbReference type="PRINTS" id="PR01270">
    <property type="entry name" value="HDASUPER"/>
</dbReference>
<dbReference type="Pfam" id="PF00850">
    <property type="entry name" value="Hist_deacetyl"/>
    <property type="match status" value="1"/>
</dbReference>
<dbReference type="InterPro" id="IPR016197">
    <property type="entry name" value="Chromo-like_dom_sf"/>
</dbReference>
<dbReference type="InterPro" id="IPR023696">
    <property type="entry name" value="Ureohydrolase_dom_sf"/>
</dbReference>
<dbReference type="SUPFAM" id="SSF54160">
    <property type="entry name" value="Chromo domain-like"/>
    <property type="match status" value="1"/>
</dbReference>
<protein>
    <recommendedName>
        <fullName evidence="3">histone deacetylase</fullName>
        <ecNumber evidence="3">3.5.1.98</ecNumber>
    </recommendedName>
</protein>
<keyword evidence="5" id="KW-0378">Hydrolase</keyword>
<evidence type="ECO:0000256" key="5">
    <source>
        <dbReference type="ARBA" id="ARBA00022801"/>
    </source>
</evidence>
<dbReference type="Gene3D" id="3.40.800.20">
    <property type="entry name" value="Histone deacetylase domain"/>
    <property type="match status" value="1"/>
</dbReference>
<evidence type="ECO:0000256" key="7">
    <source>
        <dbReference type="ARBA" id="ARBA00023015"/>
    </source>
</evidence>
<dbReference type="AlphaFoldDB" id="A0A068SDC0"/>
<dbReference type="EC" id="3.5.1.98" evidence="3"/>
<dbReference type="EMBL" id="CBTN010000088">
    <property type="protein sequence ID" value="CDH60279.1"/>
    <property type="molecule type" value="Genomic_DNA"/>
</dbReference>
<keyword evidence="7" id="KW-0805">Transcription regulation</keyword>
<evidence type="ECO:0000256" key="3">
    <source>
        <dbReference type="ARBA" id="ARBA00012111"/>
    </source>
</evidence>
<evidence type="ECO:0000256" key="8">
    <source>
        <dbReference type="ARBA" id="ARBA00023163"/>
    </source>
</evidence>
<dbReference type="GO" id="GO:0040029">
    <property type="term" value="P:epigenetic regulation of gene expression"/>
    <property type="evidence" value="ECO:0007669"/>
    <property type="project" value="TreeGrafter"/>
</dbReference>
<accession>A0A068SDC0</accession>
<dbReference type="Proteomes" id="UP000027586">
    <property type="component" value="Unassembled WGS sequence"/>
</dbReference>
<dbReference type="STRING" id="1263082.A0A068SDC0"/>
<comment type="caution">
    <text evidence="12">The sequence shown here is derived from an EMBL/GenBank/DDBJ whole genome shotgun (WGS) entry which is preliminary data.</text>
</comment>
<feature type="domain" description="Histone deacetylase" evidence="11">
    <location>
        <begin position="258"/>
        <end position="638"/>
    </location>
</feature>
<name>A0A068SDC0_9FUNG</name>
<feature type="compositionally biased region" description="Pro residues" evidence="10">
    <location>
        <begin position="29"/>
        <end position="38"/>
    </location>
</feature>
<dbReference type="InterPro" id="IPR000286">
    <property type="entry name" value="HDACs"/>
</dbReference>
<sequence>MMLHSPVETHALLSVNPDSTTATTTTAGVPPPPPPPPSTITSSTSTRSSVKRRRRQSPATTTVAAAVVDATRTNDDAIQVKLSTLRLPSPTPTPPPATLSTTTSDNDGGLVGYCSYVDQGIDPKISTEPRPALSSKYKYRAGEAVEAIKRSTEDDSNEIWYCARVVDFHTERNLVFVHYEGWPADHADWVRHVNIRPFSSAKRHYGPRGKEDDASWKEYGLFYDQHHQRNSATTTTTGLVHDRRMALHTCPCHNKITHPERPDRITCIFDTLHQHRLLRYVRPVPAREATTDELLKAHTPAHVHHYSPYRHLSTFNTTTTSKTEEYDDDEEDPNPRARKMISIAALLNPELPRREKGQHQHDNATITKKPSTIATAAGAVVAPPTPSTSKSKMICGQPGIAGDTTFHPRFTNISARVAAGALLNMTDAIVQGRVRNGFAVIRPPGHHAQDDIAMGYCFFNNVAVAAASALVKYPSLIQRVLILDCHGNGTQQIFYDNPNVLYISIHRWDDGQFYPFTGAPDECGQDQGIGRNVNISLSETKDKPKPMGDTEFIAAMHHIVTPIARQFAPDMIFVSAGFDAAEGHPANLGGYNVTPRGYAMMTKMIKQLADELCHGRLALSLEGGYELEPLANSATASIVQLLDTAPASSSSSYGLEYKLESFDDTLHSIRPNRGAVASLRKVIECQQAHWQFASELTNDPDFRFELPEEWRATHSISTRTRRTSGKSVVVKGY</sequence>
<keyword evidence="6" id="KW-0156">Chromatin regulator</keyword>